<evidence type="ECO:0000256" key="6">
    <source>
        <dbReference type="ARBA" id="ARBA00023242"/>
    </source>
</evidence>
<accession>A0AAN7UTQ8</accession>
<organism evidence="8 9">
    <name type="scientific">Xylaria bambusicola</name>
    <dbReference type="NCBI Taxonomy" id="326684"/>
    <lineage>
        <taxon>Eukaryota</taxon>
        <taxon>Fungi</taxon>
        <taxon>Dikarya</taxon>
        <taxon>Ascomycota</taxon>
        <taxon>Pezizomycotina</taxon>
        <taxon>Sordariomycetes</taxon>
        <taxon>Xylariomycetidae</taxon>
        <taxon>Xylariales</taxon>
        <taxon>Xylariaceae</taxon>
        <taxon>Xylaria</taxon>
    </lineage>
</organism>
<sequence length="348" mass="39217">MVVEDDELREIQLAFDRMRVTWGLCPYFGGKHGDTKRLGKDVPAHHFELPSPDASVRTKQMFWNAFSSEFGQFMVNMQDVPSTPETLPSILAQRSKYLIQLRYWLPILSDLCAQDPDSAILCTTKVYAQTAIIFLNCFLDPTELAYDAYTPIFKDIVSTYQRLLPSSSASSSTHKSTPSSHSHSPSHLRLTLDVDLFHIITFTVSKCRDKPTRSAALRVFAQMTRRQALWTNSGMLAALRALSDLEDAGRMHNPTSNCNPGPTSKNENNNNNNNNSSNNNNNNNNDDDSHSNTDNNNNGDDETFVPPEARYRYVSSEWDFQRRQMAAVFMPVVTPQSVPAAVRVPINF</sequence>
<keyword evidence="2" id="KW-0862">Zinc</keyword>
<keyword evidence="3" id="KW-0805">Transcription regulation</keyword>
<evidence type="ECO:0000313" key="9">
    <source>
        <dbReference type="Proteomes" id="UP001305414"/>
    </source>
</evidence>
<keyword evidence="5" id="KW-0804">Transcription</keyword>
<gene>
    <name evidence="8" type="ORF">RRF57_003064</name>
</gene>
<evidence type="ECO:0000256" key="4">
    <source>
        <dbReference type="ARBA" id="ARBA00023125"/>
    </source>
</evidence>
<keyword evidence="4" id="KW-0238">DNA-binding</keyword>
<reference evidence="8 9" key="1">
    <citation type="submission" date="2023-10" db="EMBL/GenBank/DDBJ databases">
        <title>Draft genome sequence of Xylaria bambusicola isolate GMP-LS, the root and basal stem rot pathogen of sugarcane in Indonesia.</title>
        <authorList>
            <person name="Selvaraj P."/>
            <person name="Muralishankar V."/>
            <person name="Muruganantham S."/>
            <person name="Sp S."/>
            <person name="Haryani S."/>
            <person name="Lau K.J.X."/>
            <person name="Naqvi N.I."/>
        </authorList>
    </citation>
    <scope>NUCLEOTIDE SEQUENCE [LARGE SCALE GENOMIC DNA]</scope>
    <source>
        <strain evidence="8">GMP-LS</strain>
    </source>
</reference>
<evidence type="ECO:0000313" key="8">
    <source>
        <dbReference type="EMBL" id="KAK5627349.1"/>
    </source>
</evidence>
<protein>
    <submittedName>
        <fullName evidence="8">Uncharacterized protein</fullName>
    </submittedName>
</protein>
<evidence type="ECO:0000256" key="2">
    <source>
        <dbReference type="ARBA" id="ARBA00022833"/>
    </source>
</evidence>
<feature type="compositionally biased region" description="Polar residues" evidence="7">
    <location>
        <begin position="253"/>
        <end position="265"/>
    </location>
</feature>
<keyword evidence="9" id="KW-1185">Reference proteome</keyword>
<evidence type="ECO:0000256" key="5">
    <source>
        <dbReference type="ARBA" id="ARBA00023163"/>
    </source>
</evidence>
<evidence type="ECO:0000256" key="3">
    <source>
        <dbReference type="ARBA" id="ARBA00023015"/>
    </source>
</evidence>
<dbReference type="PANTHER" id="PTHR36206:SF12">
    <property type="entry name" value="ASPERCRYPTIN BIOSYNTHESIS CLUSTER-SPECIFIC TRANSCRIPTION REGULATOR ATNN-RELATED"/>
    <property type="match status" value="1"/>
</dbReference>
<keyword evidence="6" id="KW-0539">Nucleus</keyword>
<dbReference type="GO" id="GO:0003677">
    <property type="term" value="F:DNA binding"/>
    <property type="evidence" value="ECO:0007669"/>
    <property type="project" value="UniProtKB-KW"/>
</dbReference>
<feature type="region of interest" description="Disordered" evidence="7">
    <location>
        <begin position="248"/>
        <end position="307"/>
    </location>
</feature>
<dbReference type="EMBL" id="JAWHQM010000005">
    <property type="protein sequence ID" value="KAK5627349.1"/>
    <property type="molecule type" value="Genomic_DNA"/>
</dbReference>
<proteinExistence type="predicted"/>
<feature type="compositionally biased region" description="Low complexity" evidence="7">
    <location>
        <begin position="266"/>
        <end position="284"/>
    </location>
</feature>
<name>A0AAN7UTQ8_9PEZI</name>
<dbReference type="InterPro" id="IPR052360">
    <property type="entry name" value="Transcr_Regulatory_Proteins"/>
</dbReference>
<dbReference type="PANTHER" id="PTHR36206">
    <property type="entry name" value="ASPERCRYPTIN BIOSYNTHESIS CLUSTER-SPECIFIC TRANSCRIPTION REGULATOR ATNN-RELATED"/>
    <property type="match status" value="1"/>
</dbReference>
<dbReference type="GO" id="GO:0046872">
    <property type="term" value="F:metal ion binding"/>
    <property type="evidence" value="ECO:0007669"/>
    <property type="project" value="UniProtKB-KW"/>
</dbReference>
<dbReference type="AlphaFoldDB" id="A0AAN7UTQ8"/>
<evidence type="ECO:0000256" key="1">
    <source>
        <dbReference type="ARBA" id="ARBA00022723"/>
    </source>
</evidence>
<comment type="caution">
    <text evidence="8">The sequence shown here is derived from an EMBL/GenBank/DDBJ whole genome shotgun (WGS) entry which is preliminary data.</text>
</comment>
<keyword evidence="1" id="KW-0479">Metal-binding</keyword>
<dbReference type="Proteomes" id="UP001305414">
    <property type="component" value="Unassembled WGS sequence"/>
</dbReference>
<evidence type="ECO:0000256" key="7">
    <source>
        <dbReference type="SAM" id="MobiDB-lite"/>
    </source>
</evidence>